<evidence type="ECO:0000313" key="4">
    <source>
        <dbReference type="Proteomes" id="UP000718281"/>
    </source>
</evidence>
<gene>
    <name evidence="3" type="ORF">IPF40_15700</name>
</gene>
<comment type="caution">
    <text evidence="3">The sequence shown here is derived from an EMBL/GenBank/DDBJ whole genome shotgun (WGS) entry which is preliminary data.</text>
</comment>
<dbReference type="AlphaFoldDB" id="A0A934X6Z9"/>
<feature type="chain" id="PRO_5038432111" description="DUF6318 domain-containing protein" evidence="1">
    <location>
        <begin position="33"/>
        <end position="207"/>
    </location>
</feature>
<keyword evidence="1" id="KW-0732">Signal</keyword>
<evidence type="ECO:0000259" key="2">
    <source>
        <dbReference type="Pfam" id="PF19843"/>
    </source>
</evidence>
<dbReference type="Pfam" id="PF19843">
    <property type="entry name" value="DUF6318"/>
    <property type="match status" value="1"/>
</dbReference>
<reference evidence="3 4" key="1">
    <citation type="submission" date="2020-10" db="EMBL/GenBank/DDBJ databases">
        <title>Connecting structure to function with the recovery of over 1000 high-quality activated sludge metagenome-assembled genomes encoding full-length rRNA genes using long-read sequencing.</title>
        <authorList>
            <person name="Singleton C.M."/>
            <person name="Petriglieri F."/>
            <person name="Kristensen J.M."/>
            <person name="Kirkegaard R.H."/>
            <person name="Michaelsen T.Y."/>
            <person name="Andersen M.H."/>
            <person name="Karst S.M."/>
            <person name="Dueholm M.S."/>
            <person name="Nielsen P.H."/>
            <person name="Albertsen M."/>
        </authorList>
    </citation>
    <scope>NUCLEOTIDE SEQUENCE [LARGE SCALE GENOMIC DNA]</scope>
    <source>
        <strain evidence="3">AalE_18-Q3-R2-46_BAT3C.188</strain>
    </source>
</reference>
<organism evidence="3 4">
    <name type="scientific">Candidatus Phosphoribacter hodrii</name>
    <dbReference type="NCBI Taxonomy" id="2953743"/>
    <lineage>
        <taxon>Bacteria</taxon>
        <taxon>Bacillati</taxon>
        <taxon>Actinomycetota</taxon>
        <taxon>Actinomycetes</taxon>
        <taxon>Micrococcales</taxon>
        <taxon>Dermatophilaceae</taxon>
        <taxon>Candidatus Phosphoribacter</taxon>
    </lineage>
</organism>
<evidence type="ECO:0000256" key="1">
    <source>
        <dbReference type="SAM" id="SignalP"/>
    </source>
</evidence>
<feature type="signal peptide" evidence="1">
    <location>
        <begin position="1"/>
        <end position="32"/>
    </location>
</feature>
<evidence type="ECO:0000313" key="3">
    <source>
        <dbReference type="EMBL" id="MBK6302396.1"/>
    </source>
</evidence>
<dbReference type="EMBL" id="JADIXZ010000010">
    <property type="protein sequence ID" value="MBK6302396.1"/>
    <property type="molecule type" value="Genomic_DNA"/>
</dbReference>
<dbReference type="InterPro" id="IPR046281">
    <property type="entry name" value="DUF6318"/>
</dbReference>
<name>A0A934X6Z9_9MICO</name>
<sequence length="207" mass="20808">MSSPITRHAVGRYAVGLAAVALVGACSSGPSAATATSGATAATSARSTAGATATVRPTATAAATPTYPSDVPAAAQANTPAGALAFTRYFFGRLNAAYATGQTGLLRPLGTAKCTGCGTLEDEAAAVTSGGRHTVSEPMLLREVTASNEPHIEGQTPVDVLFRLRATKIVDSAGAAAGTLAEKNGIYLVSLLRDGVVWRVSSITLMQ</sequence>
<dbReference type="Proteomes" id="UP000718281">
    <property type="component" value="Unassembled WGS sequence"/>
</dbReference>
<feature type="domain" description="DUF6318" evidence="2">
    <location>
        <begin position="70"/>
        <end position="170"/>
    </location>
</feature>
<protein>
    <recommendedName>
        <fullName evidence="2">DUF6318 domain-containing protein</fullName>
    </recommendedName>
</protein>
<dbReference type="PROSITE" id="PS51257">
    <property type="entry name" value="PROKAR_LIPOPROTEIN"/>
    <property type="match status" value="1"/>
</dbReference>
<proteinExistence type="predicted"/>
<accession>A0A934X6Z9</accession>